<dbReference type="EMBL" id="KN840402">
    <property type="protein sequence ID" value="KIJ57448.1"/>
    <property type="molecule type" value="Genomic_DNA"/>
</dbReference>
<dbReference type="Proteomes" id="UP000053820">
    <property type="component" value="Unassembled WGS sequence"/>
</dbReference>
<accession>A0A0C2PQY9</accession>
<protein>
    <submittedName>
        <fullName evidence="1">Uncharacterized protein</fullName>
    </submittedName>
</protein>
<evidence type="ECO:0000313" key="2">
    <source>
        <dbReference type="Proteomes" id="UP000053820"/>
    </source>
</evidence>
<dbReference type="HOGENOM" id="CLU_1434616_0_0_1"/>
<proteinExistence type="predicted"/>
<evidence type="ECO:0000313" key="1">
    <source>
        <dbReference type="EMBL" id="KIJ57448.1"/>
    </source>
</evidence>
<keyword evidence="2" id="KW-1185">Reference proteome</keyword>
<sequence>MDETPNKKNIIRMIRTGEDLPLLMEGKVPPPELVEEIAAESAAIRRVDGVGWLIKITGKNSVNIPDEYVDAYSIATHQLQFYANCSSLSRINGKKVFKQGLIDYLMSYMVYMNILLSMSIDELECDKESPRLLFHFALLMVSTSHLLDGEAHASLKRLHGYDWDSMRKGDIPEQVSKCRYLLTLSETTN</sequence>
<gene>
    <name evidence="1" type="ORF">HYDPIDRAFT_35122</name>
</gene>
<name>A0A0C2PQY9_9AGAM</name>
<dbReference type="AlphaFoldDB" id="A0A0C2PQY9"/>
<reference evidence="1 2" key="1">
    <citation type="submission" date="2014-04" db="EMBL/GenBank/DDBJ databases">
        <title>Evolutionary Origins and Diversification of the Mycorrhizal Mutualists.</title>
        <authorList>
            <consortium name="DOE Joint Genome Institute"/>
            <consortium name="Mycorrhizal Genomics Consortium"/>
            <person name="Kohler A."/>
            <person name="Kuo A."/>
            <person name="Nagy L.G."/>
            <person name="Floudas D."/>
            <person name="Copeland A."/>
            <person name="Barry K.W."/>
            <person name="Cichocki N."/>
            <person name="Veneault-Fourrey C."/>
            <person name="LaButti K."/>
            <person name="Lindquist E.A."/>
            <person name="Lipzen A."/>
            <person name="Lundell T."/>
            <person name="Morin E."/>
            <person name="Murat C."/>
            <person name="Riley R."/>
            <person name="Ohm R."/>
            <person name="Sun H."/>
            <person name="Tunlid A."/>
            <person name="Henrissat B."/>
            <person name="Grigoriev I.V."/>
            <person name="Hibbett D.S."/>
            <person name="Martin F."/>
        </authorList>
    </citation>
    <scope>NUCLEOTIDE SEQUENCE [LARGE SCALE GENOMIC DNA]</scope>
    <source>
        <strain evidence="1 2">MD-312</strain>
    </source>
</reference>
<organism evidence="1 2">
    <name type="scientific">Hydnomerulius pinastri MD-312</name>
    <dbReference type="NCBI Taxonomy" id="994086"/>
    <lineage>
        <taxon>Eukaryota</taxon>
        <taxon>Fungi</taxon>
        <taxon>Dikarya</taxon>
        <taxon>Basidiomycota</taxon>
        <taxon>Agaricomycotina</taxon>
        <taxon>Agaricomycetes</taxon>
        <taxon>Agaricomycetidae</taxon>
        <taxon>Boletales</taxon>
        <taxon>Boletales incertae sedis</taxon>
        <taxon>Leucogyrophana</taxon>
    </lineage>
</organism>